<evidence type="ECO:0000259" key="2">
    <source>
        <dbReference type="Pfam" id="PF02120"/>
    </source>
</evidence>
<dbReference type="OrthoDB" id="1676929at2"/>
<dbReference type="Gene3D" id="3.30.750.140">
    <property type="match status" value="1"/>
</dbReference>
<name>B2A0P5_NATTJ</name>
<accession>B2A0P5</accession>
<dbReference type="Proteomes" id="UP000001683">
    <property type="component" value="Chromosome"/>
</dbReference>
<dbReference type="eggNOG" id="COG3144">
    <property type="taxonomic scope" value="Bacteria"/>
</dbReference>
<evidence type="ECO:0000313" key="3">
    <source>
        <dbReference type="EMBL" id="ACB85925.1"/>
    </source>
</evidence>
<dbReference type="EMBL" id="CP001034">
    <property type="protein sequence ID" value="ACB85925.1"/>
    <property type="molecule type" value="Genomic_DNA"/>
</dbReference>
<dbReference type="InParanoid" id="B2A0P5"/>
<dbReference type="HOGENOM" id="CLU_594241_0_0_9"/>
<feature type="region of interest" description="Disordered" evidence="1">
    <location>
        <begin position="252"/>
        <end position="293"/>
    </location>
</feature>
<sequence length="460" mass="50509">MIKFFPSSPLTGQNNLKLTSIADKIKEIFKPGNTVKARVAKSQGDRVILDLNNNLFQVKSEIPLSEGTWIKGRVYIDSSGTTYLQLLESQEEAELNAKTDRFFKEQGSRISDTPLHREIAKTVISMGKKPSPNLITELASFFPTVSQDQPAGSGTFSLNNLEEIVFLHLNKLPINDSTVATAKSFLNSATLNSQELSTSPLGDVFLIPQAQNWGEHGLPGQGSGLNTQGIKTSLTNVFKLFLTNQDQSSSLNLQGQAVQGGQGENGENHPGPQVQVTETSPGTRELSPFRLESSGQDQNNLLALLGMSRAINAIRNESGQPNLIQEPLFGFFLLQLNGEKAPGEFYISRFQRQQKGPGYNAKQGSSEITLGISLNPRQLGPLVIRIHFKSKVLSLQFTSHIEDTNKLISKHLPSLKQQLNKSGLTVARAETQTARMETPELQSRLARTPFTPEGNLDYKI</sequence>
<dbReference type="AlphaFoldDB" id="B2A0P5"/>
<dbReference type="Pfam" id="PF02120">
    <property type="entry name" value="Flg_hook"/>
    <property type="match status" value="1"/>
</dbReference>
<gene>
    <name evidence="3" type="ordered locus">Nther_2360</name>
</gene>
<dbReference type="KEGG" id="nth:Nther_2360"/>
<dbReference type="CDD" id="cd17470">
    <property type="entry name" value="T3SS_Flik_C"/>
    <property type="match status" value="1"/>
</dbReference>
<dbReference type="RefSeq" id="WP_012448775.1">
    <property type="nucleotide sequence ID" value="NC_010718.1"/>
</dbReference>
<proteinExistence type="predicted"/>
<reference evidence="3 4" key="1">
    <citation type="submission" date="2008-04" db="EMBL/GenBank/DDBJ databases">
        <title>Complete sequence of chromosome of Natranaerobius thermophilus JW/NM-WN-LF.</title>
        <authorList>
            <consortium name="US DOE Joint Genome Institute"/>
            <person name="Copeland A."/>
            <person name="Lucas S."/>
            <person name="Lapidus A."/>
            <person name="Glavina del Rio T."/>
            <person name="Dalin E."/>
            <person name="Tice H."/>
            <person name="Bruce D."/>
            <person name="Goodwin L."/>
            <person name="Pitluck S."/>
            <person name="Chertkov O."/>
            <person name="Brettin T."/>
            <person name="Detter J.C."/>
            <person name="Han C."/>
            <person name="Kuske C.R."/>
            <person name="Schmutz J."/>
            <person name="Larimer F."/>
            <person name="Land M."/>
            <person name="Hauser L."/>
            <person name="Kyrpides N."/>
            <person name="Lykidis A."/>
            <person name="Mesbah N.M."/>
            <person name="Wiegel J."/>
        </authorList>
    </citation>
    <scope>NUCLEOTIDE SEQUENCE [LARGE SCALE GENOMIC DNA]</scope>
    <source>
        <strain evidence="4">ATCC BAA-1301 / DSM 18059 / JW/NM-WN-LF</strain>
    </source>
</reference>
<dbReference type="STRING" id="457570.Nther_2360"/>
<protein>
    <recommendedName>
        <fullName evidence="2">Flagellar hook-length control protein-like C-terminal domain-containing protein</fullName>
    </recommendedName>
</protein>
<dbReference type="InterPro" id="IPR038610">
    <property type="entry name" value="FliK-like_C_sf"/>
</dbReference>
<dbReference type="InterPro" id="IPR021136">
    <property type="entry name" value="Flagellar_hook_control-like_C"/>
</dbReference>
<organism evidence="3 4">
    <name type="scientific">Natranaerobius thermophilus (strain ATCC BAA-1301 / DSM 18059 / JW/NM-WN-LF)</name>
    <dbReference type="NCBI Taxonomy" id="457570"/>
    <lineage>
        <taxon>Bacteria</taxon>
        <taxon>Bacillati</taxon>
        <taxon>Bacillota</taxon>
        <taxon>Clostridia</taxon>
        <taxon>Natranaerobiales</taxon>
        <taxon>Natranaerobiaceae</taxon>
        <taxon>Natranaerobius</taxon>
    </lineage>
</organism>
<reference evidence="3 4" key="2">
    <citation type="journal article" date="2011" name="J. Bacteriol.">
        <title>Complete genome sequence of the anaerobic, halophilic alkalithermophile Natranaerobius thermophilus JW/NM-WN-LF.</title>
        <authorList>
            <person name="Zhao B."/>
            <person name="Mesbah N.M."/>
            <person name="Dalin E."/>
            <person name="Goodwin L."/>
            <person name="Nolan M."/>
            <person name="Pitluck S."/>
            <person name="Chertkov O."/>
            <person name="Brettin T.S."/>
            <person name="Han J."/>
            <person name="Larimer F.W."/>
            <person name="Land M.L."/>
            <person name="Hauser L."/>
            <person name="Kyrpides N."/>
            <person name="Wiegel J."/>
        </authorList>
    </citation>
    <scope>NUCLEOTIDE SEQUENCE [LARGE SCALE GENOMIC DNA]</scope>
    <source>
        <strain evidence="4">ATCC BAA-1301 / DSM 18059 / JW/NM-WN-LF</strain>
    </source>
</reference>
<keyword evidence="4" id="KW-1185">Reference proteome</keyword>
<feature type="domain" description="Flagellar hook-length control protein-like C-terminal" evidence="2">
    <location>
        <begin position="360"/>
        <end position="433"/>
    </location>
</feature>
<evidence type="ECO:0000256" key="1">
    <source>
        <dbReference type="SAM" id="MobiDB-lite"/>
    </source>
</evidence>
<evidence type="ECO:0000313" key="4">
    <source>
        <dbReference type="Proteomes" id="UP000001683"/>
    </source>
</evidence>